<evidence type="ECO:0000313" key="2">
    <source>
        <dbReference type="Proteomes" id="UP001157974"/>
    </source>
</evidence>
<dbReference type="EMBL" id="JAMWBK010000006">
    <property type="protein sequence ID" value="KAJ8904405.1"/>
    <property type="molecule type" value="Genomic_DNA"/>
</dbReference>
<comment type="caution">
    <text evidence="1">The sequence shown here is derived from an EMBL/GenBank/DDBJ whole genome shotgun (WGS) entry which is preliminary data.</text>
</comment>
<protein>
    <submittedName>
        <fullName evidence="1">Uncharacterized protein</fullName>
    </submittedName>
</protein>
<accession>A0AAV8UPC8</accession>
<dbReference type="AlphaFoldDB" id="A0AAV8UPC8"/>
<name>A0AAV8UPC8_9RHOD</name>
<dbReference type="Proteomes" id="UP001157974">
    <property type="component" value="Unassembled WGS sequence"/>
</dbReference>
<evidence type="ECO:0000313" key="1">
    <source>
        <dbReference type="EMBL" id="KAJ8904405.1"/>
    </source>
</evidence>
<keyword evidence="2" id="KW-1185">Reference proteome</keyword>
<sequence>MMLSGLRSMFIVYDADGTVCGEIIYHVRKMLFNGTCSACSITHGPKKEKPEFTQLKGEFSIPVYNIHRDEMHVELRQVATRLPCVAVEQSDGKYELLLGPEELDRANGSVEEWEHLMKAKLVEKGFAYEMSQTKSEDSHIGDARVPSFRT</sequence>
<reference evidence="1 2" key="1">
    <citation type="journal article" date="2023" name="Nat. Commun.">
        <title>Origin of minicircular mitochondrial genomes in red algae.</title>
        <authorList>
            <person name="Lee Y."/>
            <person name="Cho C.H."/>
            <person name="Lee Y.M."/>
            <person name="Park S.I."/>
            <person name="Yang J.H."/>
            <person name="West J.A."/>
            <person name="Bhattacharya D."/>
            <person name="Yoon H.S."/>
        </authorList>
    </citation>
    <scope>NUCLEOTIDE SEQUENCE [LARGE SCALE GENOMIC DNA]</scope>
    <source>
        <strain evidence="1 2">CCMP1338</strain>
        <tissue evidence="1">Whole cell</tissue>
    </source>
</reference>
<organism evidence="1 2">
    <name type="scientific">Rhodosorus marinus</name>
    <dbReference type="NCBI Taxonomy" id="101924"/>
    <lineage>
        <taxon>Eukaryota</taxon>
        <taxon>Rhodophyta</taxon>
        <taxon>Stylonematophyceae</taxon>
        <taxon>Stylonematales</taxon>
        <taxon>Stylonemataceae</taxon>
        <taxon>Rhodosorus</taxon>
    </lineage>
</organism>
<proteinExistence type="predicted"/>
<gene>
    <name evidence="1" type="ORF">NDN08_000923</name>
</gene>